<comment type="caution">
    <text evidence="2">The sequence shown here is derived from an EMBL/GenBank/DDBJ whole genome shotgun (WGS) entry which is preliminary data.</text>
</comment>
<dbReference type="AlphaFoldDB" id="A0A9J6GB16"/>
<evidence type="ECO:0000313" key="3">
    <source>
        <dbReference type="Proteomes" id="UP000821853"/>
    </source>
</evidence>
<gene>
    <name evidence="2" type="ORF">HPB48_015781</name>
</gene>
<organism evidence="2 3">
    <name type="scientific">Haemaphysalis longicornis</name>
    <name type="common">Bush tick</name>
    <dbReference type="NCBI Taxonomy" id="44386"/>
    <lineage>
        <taxon>Eukaryota</taxon>
        <taxon>Metazoa</taxon>
        <taxon>Ecdysozoa</taxon>
        <taxon>Arthropoda</taxon>
        <taxon>Chelicerata</taxon>
        <taxon>Arachnida</taxon>
        <taxon>Acari</taxon>
        <taxon>Parasitiformes</taxon>
        <taxon>Ixodida</taxon>
        <taxon>Ixodoidea</taxon>
        <taxon>Ixodidae</taxon>
        <taxon>Haemaphysalinae</taxon>
        <taxon>Haemaphysalis</taxon>
    </lineage>
</organism>
<evidence type="ECO:0000313" key="2">
    <source>
        <dbReference type="EMBL" id="KAH9372079.1"/>
    </source>
</evidence>
<keyword evidence="1" id="KW-0472">Membrane</keyword>
<dbReference type="Proteomes" id="UP000821853">
    <property type="component" value="Chromosome 3"/>
</dbReference>
<dbReference type="EMBL" id="JABSTR010000005">
    <property type="protein sequence ID" value="KAH9372079.1"/>
    <property type="molecule type" value="Genomic_DNA"/>
</dbReference>
<dbReference type="VEuPathDB" id="VectorBase:HLOH_044261"/>
<proteinExistence type="predicted"/>
<keyword evidence="3" id="KW-1185">Reference proteome</keyword>
<keyword evidence="1" id="KW-0812">Transmembrane</keyword>
<feature type="transmembrane region" description="Helical" evidence="1">
    <location>
        <begin position="139"/>
        <end position="155"/>
    </location>
</feature>
<reference evidence="2 3" key="1">
    <citation type="journal article" date="2020" name="Cell">
        <title>Large-Scale Comparative Analyses of Tick Genomes Elucidate Their Genetic Diversity and Vector Capacities.</title>
        <authorList>
            <consortium name="Tick Genome and Microbiome Consortium (TIGMIC)"/>
            <person name="Jia N."/>
            <person name="Wang J."/>
            <person name="Shi W."/>
            <person name="Du L."/>
            <person name="Sun Y."/>
            <person name="Zhan W."/>
            <person name="Jiang J.F."/>
            <person name="Wang Q."/>
            <person name="Zhang B."/>
            <person name="Ji P."/>
            <person name="Bell-Sakyi L."/>
            <person name="Cui X.M."/>
            <person name="Yuan T.T."/>
            <person name="Jiang B.G."/>
            <person name="Yang W.F."/>
            <person name="Lam T.T."/>
            <person name="Chang Q.C."/>
            <person name="Ding S.J."/>
            <person name="Wang X.J."/>
            <person name="Zhu J.G."/>
            <person name="Ruan X.D."/>
            <person name="Zhao L."/>
            <person name="Wei J.T."/>
            <person name="Ye R.Z."/>
            <person name="Que T.C."/>
            <person name="Du C.H."/>
            <person name="Zhou Y.H."/>
            <person name="Cheng J.X."/>
            <person name="Dai P.F."/>
            <person name="Guo W.B."/>
            <person name="Han X.H."/>
            <person name="Huang E.J."/>
            <person name="Li L.F."/>
            <person name="Wei W."/>
            <person name="Gao Y.C."/>
            <person name="Liu J.Z."/>
            <person name="Shao H.Z."/>
            <person name="Wang X."/>
            <person name="Wang C.C."/>
            <person name="Yang T.C."/>
            <person name="Huo Q.B."/>
            <person name="Li W."/>
            <person name="Chen H.Y."/>
            <person name="Chen S.E."/>
            <person name="Zhou L.G."/>
            <person name="Ni X.B."/>
            <person name="Tian J.H."/>
            <person name="Sheng Y."/>
            <person name="Liu T."/>
            <person name="Pan Y.S."/>
            <person name="Xia L.Y."/>
            <person name="Li J."/>
            <person name="Zhao F."/>
            <person name="Cao W.C."/>
        </authorList>
    </citation>
    <scope>NUCLEOTIDE SEQUENCE [LARGE SCALE GENOMIC DNA]</scope>
    <source>
        <strain evidence="2">HaeL-2018</strain>
    </source>
</reference>
<dbReference type="OrthoDB" id="10023262at2759"/>
<protein>
    <submittedName>
        <fullName evidence="2">Uncharacterized protein</fullName>
    </submittedName>
</protein>
<name>A0A9J6GB16_HAELO</name>
<accession>A0A9J6GB16</accession>
<keyword evidence="1" id="KW-1133">Transmembrane helix</keyword>
<sequence length="158" mass="17704">MECAPRYGFQQPAITDVMPRAMPSPVQQAEATPALFVAEHCTMNTTDHLGEACKWIFQDSKVASNIKIHRTKCTNVIIYTLNALLSVRNGLRRHKKCHEYSLPNDVVAKIGTMASYSTAEDDTLQAADIIEELCVQQDSFYVLPLVIIVLLYAFYGSY</sequence>
<evidence type="ECO:0000256" key="1">
    <source>
        <dbReference type="SAM" id="Phobius"/>
    </source>
</evidence>